<evidence type="ECO:0000256" key="2">
    <source>
        <dbReference type="ARBA" id="ARBA00012438"/>
    </source>
</evidence>
<feature type="signal peptide" evidence="8">
    <location>
        <begin position="1"/>
        <end position="23"/>
    </location>
</feature>
<dbReference type="PANTHER" id="PTHR43711:SF26">
    <property type="entry name" value="SENSOR HISTIDINE KINASE RCSC"/>
    <property type="match status" value="1"/>
</dbReference>
<keyword evidence="8" id="KW-0732">Signal</keyword>
<dbReference type="InterPro" id="IPR004358">
    <property type="entry name" value="Sig_transdc_His_kin-like_C"/>
</dbReference>
<keyword evidence="7" id="KW-1133">Transmembrane helix</keyword>
<dbReference type="Proteomes" id="UP000027661">
    <property type="component" value="Unassembled WGS sequence"/>
</dbReference>
<dbReference type="PATRIC" id="fig|1339352.3.peg.1497"/>
<keyword evidence="6" id="KW-0175">Coiled coil</keyword>
<evidence type="ECO:0000256" key="4">
    <source>
        <dbReference type="ARBA" id="ARBA00022777"/>
    </source>
</evidence>
<keyword evidence="7" id="KW-0812">Transmembrane</keyword>
<dbReference type="InterPro" id="IPR036890">
    <property type="entry name" value="HATPase_C_sf"/>
</dbReference>
<protein>
    <recommendedName>
        <fullName evidence="2">histidine kinase</fullName>
        <ecNumber evidence="2">2.7.13.3</ecNumber>
    </recommendedName>
</protein>
<dbReference type="SMART" id="SM00387">
    <property type="entry name" value="HATPase_c"/>
    <property type="match status" value="1"/>
</dbReference>
<reference evidence="10 11" key="1">
    <citation type="submission" date="2014-04" db="EMBL/GenBank/DDBJ databases">
        <authorList>
            <person name="Sears C."/>
            <person name="Carroll K."/>
            <person name="Sack B.R."/>
            <person name="Qadri F."/>
            <person name="Myers L.L."/>
            <person name="Chung G.-T."/>
            <person name="Escheverria P."/>
            <person name="Fraser C.M."/>
            <person name="Sadzewicz L."/>
            <person name="Shefchek K.A."/>
            <person name="Tallon L."/>
            <person name="Das S.P."/>
            <person name="Daugherty S."/>
            <person name="Mongodin E.F."/>
        </authorList>
    </citation>
    <scope>NUCLEOTIDE SEQUENCE [LARGE SCALE GENOMIC DNA]</scope>
    <source>
        <strain evidence="10 11">3975 RP4</strain>
    </source>
</reference>
<evidence type="ECO:0000256" key="5">
    <source>
        <dbReference type="ARBA" id="ARBA00023012"/>
    </source>
</evidence>
<dbReference type="SUPFAM" id="SSF55874">
    <property type="entry name" value="ATPase domain of HSP90 chaperone/DNA topoisomerase II/histidine kinase"/>
    <property type="match status" value="1"/>
</dbReference>
<dbReference type="GO" id="GO:0000160">
    <property type="term" value="P:phosphorelay signal transduction system"/>
    <property type="evidence" value="ECO:0007669"/>
    <property type="project" value="UniProtKB-KW"/>
</dbReference>
<dbReference type="AlphaFoldDB" id="A0A069SJH9"/>
<accession>A0A069SJH9</accession>
<feature type="chain" id="PRO_5001669781" description="histidine kinase" evidence="8">
    <location>
        <begin position="24"/>
        <end position="498"/>
    </location>
</feature>
<dbReference type="EC" id="2.7.13.3" evidence="2"/>
<comment type="catalytic activity">
    <reaction evidence="1">
        <text>ATP + protein L-histidine = ADP + protein N-phospho-L-histidine.</text>
        <dbReference type="EC" id="2.7.13.3"/>
    </reaction>
</comment>
<dbReference type="Gene3D" id="3.30.565.10">
    <property type="entry name" value="Histidine kinase-like ATPase, C-terminal domain"/>
    <property type="match status" value="1"/>
</dbReference>
<gene>
    <name evidence="10" type="ORF">M099_1545</name>
</gene>
<feature type="coiled-coil region" evidence="6">
    <location>
        <begin position="387"/>
        <end position="414"/>
    </location>
</feature>
<keyword evidence="5" id="KW-0902">Two-component regulatory system</keyword>
<evidence type="ECO:0000256" key="6">
    <source>
        <dbReference type="SAM" id="Coils"/>
    </source>
</evidence>
<name>A0A069SJH9_PHOVU</name>
<sequence>MKKILLTLALAFCCAAGQGQTTAKPADVNIQELNTKWAKFTQYAEQKQINKAVEEGIRISTLFTQNRQYKEAFATCRQMDALIYYNEQEKKSPEYKLRFMVGKERLRMYTNLKNTEQCKILLKQLHSYTDQLKSDSLQEELLMTEANYYQTFGMTDKSLECYNTLFQKRSAGKDEKGIDQCYKDMLGYAEQNNNAPLAIAMRKLYTSWQDSIKAVKTANELNTLQQKYETSQKTLQEKEDKITTNLIIIIALCVLSAILAAGLLFLATLLFKHIRQVKKLKHSLQIANENNEQKSKFIGNISAQIEPSLNTIDEATKETISTPILHENIKALKELMTAIQTYISLEETREEHYPLKELNINTLCESIMEKAKINFKSGVEAVVNVPRVNIKTNAEELERILNHLLNNAAEYTKSGKISLEFKKRSAHTHQFILTDTGTGIPVEAREKLFKPFAEIRDLTQGNGLGLPTCSLIAYKLNGTLTLDTDYKKGTRFILELHV</sequence>
<dbReference type="InterPro" id="IPR005467">
    <property type="entry name" value="His_kinase_dom"/>
</dbReference>
<dbReference type="RefSeq" id="WP_032952679.1">
    <property type="nucleotide sequence ID" value="NZ_JNHM01000019.1"/>
</dbReference>
<feature type="transmembrane region" description="Helical" evidence="7">
    <location>
        <begin position="246"/>
        <end position="271"/>
    </location>
</feature>
<evidence type="ECO:0000256" key="3">
    <source>
        <dbReference type="ARBA" id="ARBA00022679"/>
    </source>
</evidence>
<keyword evidence="3" id="KW-0808">Transferase</keyword>
<dbReference type="InterPro" id="IPR050736">
    <property type="entry name" value="Sensor_HK_Regulatory"/>
</dbReference>
<organism evidence="10 11">
    <name type="scientific">Phocaeicola vulgatus str. 3975 RP4</name>
    <dbReference type="NCBI Taxonomy" id="1339352"/>
    <lineage>
        <taxon>Bacteria</taxon>
        <taxon>Pseudomonadati</taxon>
        <taxon>Bacteroidota</taxon>
        <taxon>Bacteroidia</taxon>
        <taxon>Bacteroidales</taxon>
        <taxon>Bacteroidaceae</taxon>
        <taxon>Phocaeicola</taxon>
    </lineage>
</organism>
<dbReference type="PROSITE" id="PS50109">
    <property type="entry name" value="HIS_KIN"/>
    <property type="match status" value="1"/>
</dbReference>
<evidence type="ECO:0000256" key="1">
    <source>
        <dbReference type="ARBA" id="ARBA00000085"/>
    </source>
</evidence>
<feature type="domain" description="Histidine kinase" evidence="9">
    <location>
        <begin position="300"/>
        <end position="498"/>
    </location>
</feature>
<dbReference type="GO" id="GO:0004673">
    <property type="term" value="F:protein histidine kinase activity"/>
    <property type="evidence" value="ECO:0007669"/>
    <property type="project" value="UniProtKB-EC"/>
</dbReference>
<keyword evidence="7" id="KW-0472">Membrane</keyword>
<proteinExistence type="predicted"/>
<evidence type="ECO:0000256" key="7">
    <source>
        <dbReference type="SAM" id="Phobius"/>
    </source>
</evidence>
<evidence type="ECO:0000313" key="10">
    <source>
        <dbReference type="EMBL" id="KDS54862.1"/>
    </source>
</evidence>
<dbReference type="Pfam" id="PF02518">
    <property type="entry name" value="HATPase_c"/>
    <property type="match status" value="1"/>
</dbReference>
<evidence type="ECO:0000256" key="8">
    <source>
        <dbReference type="SAM" id="SignalP"/>
    </source>
</evidence>
<dbReference type="PRINTS" id="PR00344">
    <property type="entry name" value="BCTRLSENSOR"/>
</dbReference>
<keyword evidence="4 10" id="KW-0418">Kinase</keyword>
<dbReference type="PANTHER" id="PTHR43711">
    <property type="entry name" value="TWO-COMPONENT HISTIDINE KINASE"/>
    <property type="match status" value="1"/>
</dbReference>
<comment type="caution">
    <text evidence="10">The sequence shown here is derived from an EMBL/GenBank/DDBJ whole genome shotgun (WGS) entry which is preliminary data.</text>
</comment>
<evidence type="ECO:0000259" key="9">
    <source>
        <dbReference type="PROSITE" id="PS50109"/>
    </source>
</evidence>
<evidence type="ECO:0000313" key="11">
    <source>
        <dbReference type="Proteomes" id="UP000027661"/>
    </source>
</evidence>
<dbReference type="InterPro" id="IPR003594">
    <property type="entry name" value="HATPase_dom"/>
</dbReference>
<dbReference type="EMBL" id="JNHM01000019">
    <property type="protein sequence ID" value="KDS54862.1"/>
    <property type="molecule type" value="Genomic_DNA"/>
</dbReference>